<dbReference type="Proteomes" id="UP000614287">
    <property type="component" value="Unassembled WGS sequence"/>
</dbReference>
<comment type="caution">
    <text evidence="1">The sequence shown here is derived from an EMBL/GenBank/DDBJ whole genome shotgun (WGS) entry which is preliminary data.</text>
</comment>
<dbReference type="RefSeq" id="WP_189493388.1">
    <property type="nucleotide sequence ID" value="NZ_BMZG01000007.1"/>
</dbReference>
<reference evidence="1" key="1">
    <citation type="journal article" date="2014" name="Int. J. Syst. Evol. Microbiol.">
        <title>Complete genome sequence of Corynebacterium casei LMG S-19264T (=DSM 44701T), isolated from a smear-ripened cheese.</title>
        <authorList>
            <consortium name="US DOE Joint Genome Institute (JGI-PGF)"/>
            <person name="Walter F."/>
            <person name="Albersmeier A."/>
            <person name="Kalinowski J."/>
            <person name="Ruckert C."/>
        </authorList>
    </citation>
    <scope>NUCLEOTIDE SEQUENCE</scope>
    <source>
        <strain evidence="1">KCTC 32501</strain>
    </source>
</reference>
<sequence>MSTAVFAQTVPATNKSQQTETYIAQQTGPIFESTVPSAPAGWKNIILQLVKKDNGFLLFTTVLMSDNSVRQFATCDINAVAQNIYNLNTVLPAEQQNWKVLML</sequence>
<evidence type="ECO:0000313" key="1">
    <source>
        <dbReference type="EMBL" id="GHA75366.1"/>
    </source>
</evidence>
<accession>A0A8J3FYR2</accession>
<name>A0A8J3FYR2_9BURK</name>
<evidence type="ECO:0000313" key="2">
    <source>
        <dbReference type="Proteomes" id="UP000614287"/>
    </source>
</evidence>
<proteinExistence type="predicted"/>
<dbReference type="AlphaFoldDB" id="A0A8J3FYR2"/>
<organism evidence="1 2">
    <name type="scientific">Formosimonas limnophila</name>
    <dbReference type="NCBI Taxonomy" id="1384487"/>
    <lineage>
        <taxon>Bacteria</taxon>
        <taxon>Pseudomonadati</taxon>
        <taxon>Pseudomonadota</taxon>
        <taxon>Betaproteobacteria</taxon>
        <taxon>Burkholderiales</taxon>
        <taxon>Burkholderiaceae</taxon>
        <taxon>Formosimonas</taxon>
    </lineage>
</organism>
<protein>
    <submittedName>
        <fullName evidence="1">Uncharacterized protein</fullName>
    </submittedName>
</protein>
<dbReference type="EMBL" id="BMZG01000007">
    <property type="protein sequence ID" value="GHA75366.1"/>
    <property type="molecule type" value="Genomic_DNA"/>
</dbReference>
<keyword evidence="2" id="KW-1185">Reference proteome</keyword>
<gene>
    <name evidence="1" type="ORF">GCM10009007_15640</name>
</gene>
<reference evidence="1" key="2">
    <citation type="submission" date="2020-09" db="EMBL/GenBank/DDBJ databases">
        <authorList>
            <person name="Sun Q."/>
            <person name="Kim S."/>
        </authorList>
    </citation>
    <scope>NUCLEOTIDE SEQUENCE</scope>
    <source>
        <strain evidence="1">KCTC 32501</strain>
    </source>
</reference>